<dbReference type="Proteomes" id="UP000567293">
    <property type="component" value="Unassembled WGS sequence"/>
</dbReference>
<dbReference type="Gene3D" id="2.30.40.10">
    <property type="entry name" value="Urease, subunit C, domain 1"/>
    <property type="match status" value="1"/>
</dbReference>
<dbReference type="GO" id="GO:0016810">
    <property type="term" value="F:hydrolase activity, acting on carbon-nitrogen (but not peptide) bonds"/>
    <property type="evidence" value="ECO:0007669"/>
    <property type="project" value="InterPro"/>
</dbReference>
<gene>
    <name evidence="2" type="ORF">HRJ53_23345</name>
</gene>
<dbReference type="InterPro" id="IPR051781">
    <property type="entry name" value="Metallo-dep_Hydrolase"/>
</dbReference>
<organism evidence="2 3">
    <name type="scientific">Candidatus Acidiferrum panamense</name>
    <dbReference type="NCBI Taxonomy" id="2741543"/>
    <lineage>
        <taxon>Bacteria</taxon>
        <taxon>Pseudomonadati</taxon>
        <taxon>Acidobacteriota</taxon>
        <taxon>Terriglobia</taxon>
        <taxon>Candidatus Acidiferrales</taxon>
        <taxon>Candidatus Acidiferrum</taxon>
    </lineage>
</organism>
<dbReference type="InterPro" id="IPR057744">
    <property type="entry name" value="OTAase-like"/>
</dbReference>
<dbReference type="CDD" id="cd01299">
    <property type="entry name" value="Met_dep_hydrolase_A"/>
    <property type="match status" value="1"/>
</dbReference>
<feature type="domain" description="Amidohydrolase-related" evidence="1">
    <location>
        <begin position="74"/>
        <end position="341"/>
    </location>
</feature>
<feature type="non-terminal residue" evidence="2">
    <location>
        <position position="343"/>
    </location>
</feature>
<protein>
    <submittedName>
        <fullName evidence="2">Amidohydrolase family protein</fullName>
    </submittedName>
</protein>
<dbReference type="InterPro" id="IPR006680">
    <property type="entry name" value="Amidohydro-rel"/>
</dbReference>
<proteinExistence type="predicted"/>
<evidence type="ECO:0000259" key="1">
    <source>
        <dbReference type="Pfam" id="PF01979"/>
    </source>
</evidence>
<dbReference type="InterPro" id="IPR011059">
    <property type="entry name" value="Metal-dep_hydrolase_composite"/>
</dbReference>
<sequence length="343" mass="36841">MALVLFGCTAGIAQTSAALNPTVIRAGTLIDPRSDALKHNQLIVIRGERIEAVGDAATVKQPEGANLIDLSSATVLPGMIESHTHLFLQGEDPAKGGYDIQLLKFYPSYRAARATVSARRALEQGFTTIRDMETEGAGYGDVGIKRAVNEGYIPGPRIFTTTRGISTTGGYPLEGYAPGVEVPKGVQIVDGPVEARKAAREQLDYGADWIKVYMTHRSWAGKDGTLVSQPTLTVEELKAIVDEAHGWGHKVACHAYSGEGLHRALDGGCDSIEHGLALDDAAIAQMKKQGTWYCPTMTVYYTDHAPPDSPEGKRDRARVSEHEQSLKKAIEAGLKIVFGTDVG</sequence>
<dbReference type="SUPFAM" id="SSF51338">
    <property type="entry name" value="Composite domain of metallo-dependent hydrolases"/>
    <property type="match status" value="1"/>
</dbReference>
<dbReference type="SUPFAM" id="SSF51556">
    <property type="entry name" value="Metallo-dependent hydrolases"/>
    <property type="match status" value="1"/>
</dbReference>
<name>A0A7V8SZP7_9BACT</name>
<evidence type="ECO:0000313" key="2">
    <source>
        <dbReference type="EMBL" id="MBA0087932.1"/>
    </source>
</evidence>
<reference evidence="2" key="1">
    <citation type="submission" date="2020-06" db="EMBL/GenBank/DDBJ databases">
        <title>Legume-microbial interactions unlock mineral nutrients during tropical forest succession.</title>
        <authorList>
            <person name="Epihov D.Z."/>
        </authorList>
    </citation>
    <scope>NUCLEOTIDE SEQUENCE [LARGE SCALE GENOMIC DNA]</scope>
    <source>
        <strain evidence="2">Pan2503</strain>
    </source>
</reference>
<evidence type="ECO:0000313" key="3">
    <source>
        <dbReference type="Proteomes" id="UP000567293"/>
    </source>
</evidence>
<comment type="caution">
    <text evidence="2">The sequence shown here is derived from an EMBL/GenBank/DDBJ whole genome shotgun (WGS) entry which is preliminary data.</text>
</comment>
<dbReference type="PANTHER" id="PTHR43135:SF3">
    <property type="entry name" value="ALPHA-D-RIBOSE 1-METHYLPHOSPHONATE 5-TRIPHOSPHATE DIPHOSPHATASE"/>
    <property type="match status" value="1"/>
</dbReference>
<accession>A0A7V8SZP7</accession>
<dbReference type="EMBL" id="JACDQQ010002256">
    <property type="protein sequence ID" value="MBA0087932.1"/>
    <property type="molecule type" value="Genomic_DNA"/>
</dbReference>
<dbReference type="Gene3D" id="3.20.20.140">
    <property type="entry name" value="Metal-dependent hydrolases"/>
    <property type="match status" value="1"/>
</dbReference>
<dbReference type="AlphaFoldDB" id="A0A7V8SZP7"/>
<dbReference type="Pfam" id="PF01979">
    <property type="entry name" value="Amidohydro_1"/>
    <property type="match status" value="1"/>
</dbReference>
<dbReference type="InterPro" id="IPR032466">
    <property type="entry name" value="Metal_Hydrolase"/>
</dbReference>
<keyword evidence="3" id="KW-1185">Reference proteome</keyword>
<dbReference type="PANTHER" id="PTHR43135">
    <property type="entry name" value="ALPHA-D-RIBOSE 1-METHYLPHOSPHONATE 5-TRIPHOSPHATE DIPHOSPHATASE"/>
    <property type="match status" value="1"/>
</dbReference>